<organism evidence="1">
    <name type="scientific">Tanacetum cinerariifolium</name>
    <name type="common">Dalmatian daisy</name>
    <name type="synonym">Chrysanthemum cinerariifolium</name>
    <dbReference type="NCBI Taxonomy" id="118510"/>
    <lineage>
        <taxon>Eukaryota</taxon>
        <taxon>Viridiplantae</taxon>
        <taxon>Streptophyta</taxon>
        <taxon>Embryophyta</taxon>
        <taxon>Tracheophyta</taxon>
        <taxon>Spermatophyta</taxon>
        <taxon>Magnoliopsida</taxon>
        <taxon>eudicotyledons</taxon>
        <taxon>Gunneridae</taxon>
        <taxon>Pentapetalae</taxon>
        <taxon>asterids</taxon>
        <taxon>campanulids</taxon>
        <taxon>Asterales</taxon>
        <taxon>Asteraceae</taxon>
        <taxon>Asteroideae</taxon>
        <taxon>Anthemideae</taxon>
        <taxon>Anthemidinae</taxon>
        <taxon>Tanacetum</taxon>
    </lineage>
</organism>
<sequence length="143" mass="16566">MQWTLPGVEISDADDVRKDERWRSFDLTILGSCLAVEVFWLCDLDINAVEFDAILVLDHADLFCYNQTIKETLTSRVYGYLVFVYLKKQKGLAFRYCRHQDTSGLISKEILTFRDYDSGVKSRFAEYGSYHKQLEGSADVCCY</sequence>
<reference evidence="1" key="1">
    <citation type="journal article" date="2019" name="Sci. Rep.">
        <title>Draft genome of Tanacetum cinerariifolium, the natural source of mosquito coil.</title>
        <authorList>
            <person name="Yamashiro T."/>
            <person name="Shiraishi A."/>
            <person name="Satake H."/>
            <person name="Nakayama K."/>
        </authorList>
    </citation>
    <scope>NUCLEOTIDE SEQUENCE</scope>
</reference>
<proteinExistence type="predicted"/>
<protein>
    <submittedName>
        <fullName evidence="1">Uncharacterized protein</fullName>
    </submittedName>
</protein>
<comment type="caution">
    <text evidence="1">The sequence shown here is derived from an EMBL/GenBank/DDBJ whole genome shotgun (WGS) entry which is preliminary data.</text>
</comment>
<name>A0A699J7I1_TANCI</name>
<dbReference type="AlphaFoldDB" id="A0A699J7I1"/>
<accession>A0A699J7I1</accession>
<evidence type="ECO:0000313" key="1">
    <source>
        <dbReference type="EMBL" id="GFA17756.1"/>
    </source>
</evidence>
<dbReference type="EMBL" id="BKCJ010380999">
    <property type="protein sequence ID" value="GFA17756.1"/>
    <property type="molecule type" value="Genomic_DNA"/>
</dbReference>
<gene>
    <name evidence="1" type="ORF">Tci_589728</name>
</gene>